<feature type="compositionally biased region" description="Basic and acidic residues" evidence="8">
    <location>
        <begin position="220"/>
        <end position="239"/>
    </location>
</feature>
<keyword evidence="2" id="KW-0548">Nucleotidyltransferase</keyword>
<dbReference type="PANTHER" id="PTHR39560">
    <property type="entry name" value="PROTEIN ADENYLYLTRANSFERASE FIC-RELATED"/>
    <property type="match status" value="1"/>
</dbReference>
<feature type="region of interest" description="Disordered" evidence="8">
    <location>
        <begin position="218"/>
        <end position="239"/>
    </location>
</feature>
<reference evidence="10 11" key="1">
    <citation type="submission" date="2021-10" db="EMBL/GenBank/DDBJ databases">
        <title>Anaerobic single-cell dispensing facilitates the cultivation of human gut bacteria.</title>
        <authorList>
            <person name="Afrizal A."/>
        </authorList>
    </citation>
    <scope>NUCLEOTIDE SEQUENCE [LARGE SCALE GENOMIC DNA]</scope>
    <source>
        <strain evidence="10 11">CLA-AA-H270</strain>
    </source>
</reference>
<dbReference type="SUPFAM" id="SSF140931">
    <property type="entry name" value="Fic-like"/>
    <property type="match status" value="1"/>
</dbReference>
<evidence type="ECO:0000313" key="10">
    <source>
        <dbReference type="EMBL" id="MCC2176714.1"/>
    </source>
</evidence>
<feature type="domain" description="Fido" evidence="9">
    <location>
        <begin position="48"/>
        <end position="196"/>
    </location>
</feature>
<dbReference type="Proteomes" id="UP001298753">
    <property type="component" value="Unassembled WGS sequence"/>
</dbReference>
<dbReference type="InterPro" id="IPR036597">
    <property type="entry name" value="Fido-like_dom_sf"/>
</dbReference>
<evidence type="ECO:0000256" key="4">
    <source>
        <dbReference type="ARBA" id="ARBA00022840"/>
    </source>
</evidence>
<evidence type="ECO:0000256" key="1">
    <source>
        <dbReference type="ARBA" id="ARBA00022679"/>
    </source>
</evidence>
<dbReference type="PROSITE" id="PS51459">
    <property type="entry name" value="FIDO"/>
    <property type="match status" value="1"/>
</dbReference>
<evidence type="ECO:0000256" key="7">
    <source>
        <dbReference type="ARBA" id="ARBA00048696"/>
    </source>
</evidence>
<organism evidence="10 11">
    <name type="scientific">Agathobaculum butyriciproducens</name>
    <dbReference type="NCBI Taxonomy" id="1628085"/>
    <lineage>
        <taxon>Bacteria</taxon>
        <taxon>Bacillati</taxon>
        <taxon>Bacillota</taxon>
        <taxon>Clostridia</taxon>
        <taxon>Eubacteriales</taxon>
        <taxon>Butyricicoccaceae</taxon>
        <taxon>Agathobaculum</taxon>
    </lineage>
</organism>
<gene>
    <name evidence="10" type="ORF">LKD22_06190</name>
</gene>
<protein>
    <recommendedName>
        <fullName evidence="5">protein adenylyltransferase</fullName>
        <ecNumber evidence="5">2.7.7.108</ecNumber>
    </recommendedName>
</protein>
<comment type="catalytic activity">
    <reaction evidence="7">
        <text>L-tyrosyl-[protein] + ATP = O-(5'-adenylyl)-L-tyrosyl-[protein] + diphosphate</text>
        <dbReference type="Rhea" id="RHEA:54288"/>
        <dbReference type="Rhea" id="RHEA-COMP:10136"/>
        <dbReference type="Rhea" id="RHEA-COMP:13846"/>
        <dbReference type="ChEBI" id="CHEBI:30616"/>
        <dbReference type="ChEBI" id="CHEBI:33019"/>
        <dbReference type="ChEBI" id="CHEBI:46858"/>
        <dbReference type="ChEBI" id="CHEBI:83624"/>
        <dbReference type="EC" id="2.7.7.108"/>
    </reaction>
</comment>
<dbReference type="AlphaFoldDB" id="A0AAW4W1E3"/>
<evidence type="ECO:0000256" key="6">
    <source>
        <dbReference type="ARBA" id="ARBA00047939"/>
    </source>
</evidence>
<evidence type="ECO:0000256" key="2">
    <source>
        <dbReference type="ARBA" id="ARBA00022695"/>
    </source>
</evidence>
<dbReference type="GeneID" id="98660127"/>
<evidence type="ECO:0000256" key="3">
    <source>
        <dbReference type="ARBA" id="ARBA00022741"/>
    </source>
</evidence>
<keyword evidence="1" id="KW-0808">Transferase</keyword>
<dbReference type="PANTHER" id="PTHR39560:SF1">
    <property type="entry name" value="PROTEIN ADENYLYLTRANSFERASE FIC-RELATED"/>
    <property type="match status" value="1"/>
</dbReference>
<evidence type="ECO:0000256" key="8">
    <source>
        <dbReference type="SAM" id="MobiDB-lite"/>
    </source>
</evidence>
<evidence type="ECO:0000259" key="9">
    <source>
        <dbReference type="PROSITE" id="PS51459"/>
    </source>
</evidence>
<proteinExistence type="predicted"/>
<dbReference type="InterPro" id="IPR003812">
    <property type="entry name" value="Fido"/>
</dbReference>
<keyword evidence="11" id="KW-1185">Reference proteome</keyword>
<dbReference type="Gene3D" id="1.10.3290.10">
    <property type="entry name" value="Fido-like domain"/>
    <property type="match status" value="1"/>
</dbReference>
<keyword evidence="3" id="KW-0547">Nucleotide-binding</keyword>
<comment type="catalytic activity">
    <reaction evidence="6">
        <text>L-threonyl-[protein] + ATP = 3-O-(5'-adenylyl)-L-threonyl-[protein] + diphosphate</text>
        <dbReference type="Rhea" id="RHEA:54292"/>
        <dbReference type="Rhea" id="RHEA-COMP:11060"/>
        <dbReference type="Rhea" id="RHEA-COMP:13847"/>
        <dbReference type="ChEBI" id="CHEBI:30013"/>
        <dbReference type="ChEBI" id="CHEBI:30616"/>
        <dbReference type="ChEBI" id="CHEBI:33019"/>
        <dbReference type="ChEBI" id="CHEBI:138113"/>
        <dbReference type="EC" id="2.7.7.108"/>
    </reaction>
</comment>
<dbReference type="Pfam" id="PF02661">
    <property type="entry name" value="Fic"/>
    <property type="match status" value="1"/>
</dbReference>
<dbReference type="GO" id="GO:0070733">
    <property type="term" value="F:AMPylase activity"/>
    <property type="evidence" value="ECO:0007669"/>
    <property type="project" value="UniProtKB-EC"/>
</dbReference>
<evidence type="ECO:0000256" key="5">
    <source>
        <dbReference type="ARBA" id="ARBA00034531"/>
    </source>
</evidence>
<evidence type="ECO:0000313" key="11">
    <source>
        <dbReference type="Proteomes" id="UP001298753"/>
    </source>
</evidence>
<accession>A0AAW4W1E3</accession>
<dbReference type="RefSeq" id="WP_227600570.1">
    <property type="nucleotide sequence ID" value="NZ_JAJEPX010000014.1"/>
</dbReference>
<dbReference type="EC" id="2.7.7.108" evidence="5"/>
<keyword evidence="4" id="KW-0067">ATP-binding</keyword>
<dbReference type="GO" id="GO:0051302">
    <property type="term" value="P:regulation of cell division"/>
    <property type="evidence" value="ECO:0007669"/>
    <property type="project" value="TreeGrafter"/>
</dbReference>
<dbReference type="GO" id="GO:0005524">
    <property type="term" value="F:ATP binding"/>
    <property type="evidence" value="ECO:0007669"/>
    <property type="project" value="UniProtKB-KW"/>
</dbReference>
<name>A0AAW4W1E3_9FIRM</name>
<dbReference type="EMBL" id="JAJEPX010000014">
    <property type="protein sequence ID" value="MCC2176714.1"/>
    <property type="molecule type" value="Genomic_DNA"/>
</dbReference>
<sequence length="239" mass="28057">MADLYLYDDVPVLRNSLGIKDENTLDRIEAEQSRANMMLLYERGFHDFTPSGLCEIHHFLFGDLYDWAGKYRIINIEKRERLLAGRSVWYSNDEEIPNDLESAFSALYQPNWDSLTREQFVSAISRCFPCIWQVHPFREGNTRTVVMMMTFFVEQHGYFMDQELLAASAGYVRDSFVMASLDQLSEYEHLERILLDAVQSAPIHYDVETLCNSISPSSDRYSKYQKEPYKPQPHYKRET</sequence>
<comment type="caution">
    <text evidence="10">The sequence shown here is derived from an EMBL/GenBank/DDBJ whole genome shotgun (WGS) entry which is preliminary data.</text>
</comment>